<name>A0AAE4SLR3_9ENTR</name>
<dbReference type="RefSeq" id="WP_309301852.1">
    <property type="nucleotide sequence ID" value="NZ_JAWHXQ010000080.1"/>
</dbReference>
<comment type="caution">
    <text evidence="1">The sequence shown here is derived from an EMBL/GenBank/DDBJ whole genome shotgun (WGS) entry which is preliminary data.</text>
</comment>
<dbReference type="InterPro" id="IPR010416">
    <property type="entry name" value="DUF1010"/>
</dbReference>
<evidence type="ECO:0000313" key="2">
    <source>
        <dbReference type="Proteomes" id="UP001187239"/>
    </source>
</evidence>
<dbReference type="AlphaFoldDB" id="A0AAE4SLR3"/>
<reference evidence="1" key="1">
    <citation type="submission" date="2023-10" db="EMBL/GenBank/DDBJ databases">
        <title>Surveillance and assessment of the effects of hospital wastewater treatment on clearance of pathogenic bacterial and antimicrobial resistance genes.</title>
        <authorList>
            <person name="Wu Y."/>
        </authorList>
    </citation>
    <scope>NUCLEOTIDE SEQUENCE</scope>
    <source>
        <strain evidence="1">23-M-SY-8</strain>
    </source>
</reference>
<accession>A0AAE4SLR3</accession>
<dbReference type="EMBL" id="JAWHXQ010000080">
    <property type="protein sequence ID" value="MDV0614783.1"/>
    <property type="molecule type" value="Genomic_DNA"/>
</dbReference>
<dbReference type="Proteomes" id="UP001187239">
    <property type="component" value="Unassembled WGS sequence"/>
</dbReference>
<dbReference type="Pfam" id="PF06231">
    <property type="entry name" value="DUF1010"/>
    <property type="match status" value="1"/>
</dbReference>
<organism evidence="1 2">
    <name type="scientific">Klebsiella quasipneumoniae subsp. similipneumoniae</name>
    <dbReference type="NCBI Taxonomy" id="1463164"/>
    <lineage>
        <taxon>Bacteria</taxon>
        <taxon>Pseudomonadati</taxon>
        <taxon>Pseudomonadota</taxon>
        <taxon>Gammaproteobacteria</taxon>
        <taxon>Enterobacterales</taxon>
        <taxon>Enterobacteriaceae</taxon>
        <taxon>Klebsiella/Raoultella group</taxon>
        <taxon>Klebsiella</taxon>
        <taxon>Klebsiella pneumoniae complex</taxon>
    </lineage>
</organism>
<protein>
    <submittedName>
        <fullName evidence="1">DUF1010 domain-containing protein</fullName>
    </submittedName>
</protein>
<gene>
    <name evidence="1" type="ORF">RZO73_30465</name>
</gene>
<sequence length="110" mass="11985">MSNVSPFIFRFMQACIDSSASPFSKVSPWEFWRLAGLRLRSLGRFQAFWASGACVASAASYHSCSAAPLPWPSAFSWAAHVFKAGRTLLAFGSNSALKRTGFQPAAYLGR</sequence>
<evidence type="ECO:0000313" key="1">
    <source>
        <dbReference type="EMBL" id="MDV0614783.1"/>
    </source>
</evidence>
<proteinExistence type="predicted"/>